<gene>
    <name evidence="2" type="ORF">SAMN04487935_3204</name>
</gene>
<dbReference type="PANTHER" id="PTHR31157">
    <property type="entry name" value="SCP DOMAIN-CONTAINING PROTEIN"/>
    <property type="match status" value="1"/>
</dbReference>
<dbReference type="CDD" id="cd05379">
    <property type="entry name" value="CAP_bacterial"/>
    <property type="match status" value="1"/>
</dbReference>
<accession>A0A1G9BGX3</accession>
<organism evidence="2 3">
    <name type="scientific">Flavobacterium noncentrifugens</name>
    <dbReference type="NCBI Taxonomy" id="1128970"/>
    <lineage>
        <taxon>Bacteria</taxon>
        <taxon>Pseudomonadati</taxon>
        <taxon>Bacteroidota</taxon>
        <taxon>Flavobacteriia</taxon>
        <taxon>Flavobacteriales</taxon>
        <taxon>Flavobacteriaceae</taxon>
        <taxon>Flavobacterium</taxon>
    </lineage>
</organism>
<proteinExistence type="predicted"/>
<dbReference type="Pfam" id="PF00188">
    <property type="entry name" value="CAP"/>
    <property type="match status" value="1"/>
</dbReference>
<dbReference type="STRING" id="1128970.SAMN04487935_3204"/>
<name>A0A1G9BGX3_9FLAO</name>
<keyword evidence="3" id="KW-1185">Reference proteome</keyword>
<evidence type="ECO:0000313" key="3">
    <source>
        <dbReference type="Proteomes" id="UP000199580"/>
    </source>
</evidence>
<dbReference type="SUPFAM" id="SSF55797">
    <property type="entry name" value="PR-1-like"/>
    <property type="match status" value="1"/>
</dbReference>
<dbReference type="AlphaFoldDB" id="A0A1G9BGX3"/>
<evidence type="ECO:0000259" key="1">
    <source>
        <dbReference type="Pfam" id="PF00188"/>
    </source>
</evidence>
<dbReference type="InterPro" id="IPR014044">
    <property type="entry name" value="CAP_dom"/>
</dbReference>
<feature type="domain" description="SCP" evidence="1">
    <location>
        <begin position="36"/>
        <end position="144"/>
    </location>
</feature>
<dbReference type="Proteomes" id="UP000199580">
    <property type="component" value="Unassembled WGS sequence"/>
</dbReference>
<dbReference type="Gene3D" id="3.40.33.10">
    <property type="entry name" value="CAP"/>
    <property type="match status" value="1"/>
</dbReference>
<sequence length="150" mass="16577">MVSCSSDSSEAAPNAANEAALNAVYDYSSSELELADLINEHRVSLGLNPLQTINYISVKSEEHDEYMIGKNTLNHDLFEQRSQDIIQALGAVKVNENVAYNYVAPSSALHAWLNSPGHKANIEGDFTHFGIAIRENADGKKYYTNIFIKK</sequence>
<reference evidence="2 3" key="1">
    <citation type="submission" date="2016-10" db="EMBL/GenBank/DDBJ databases">
        <authorList>
            <person name="de Groot N.N."/>
        </authorList>
    </citation>
    <scope>NUCLEOTIDE SEQUENCE [LARGE SCALE GENOMIC DNA]</scope>
    <source>
        <strain evidence="2 3">CGMCC 1.10076</strain>
    </source>
</reference>
<dbReference type="PANTHER" id="PTHR31157:SF1">
    <property type="entry name" value="SCP DOMAIN-CONTAINING PROTEIN"/>
    <property type="match status" value="1"/>
</dbReference>
<dbReference type="EMBL" id="FNEZ01000006">
    <property type="protein sequence ID" value="SDK38334.1"/>
    <property type="molecule type" value="Genomic_DNA"/>
</dbReference>
<protein>
    <submittedName>
        <fullName evidence="2">Uncharacterized conserved protein YkwD, contains CAP (CSP/antigen 5/PR1) domain</fullName>
    </submittedName>
</protein>
<dbReference type="InterPro" id="IPR035940">
    <property type="entry name" value="CAP_sf"/>
</dbReference>
<evidence type="ECO:0000313" key="2">
    <source>
        <dbReference type="EMBL" id="SDK38334.1"/>
    </source>
</evidence>